<sequence length="156" mass="17150">MFLINVDVKVSPKACGHTRGRRVVSREEAVMHIKAAIDARRESGSDIVIVARTDSRQAVSLEESLRRSRAFADAGADVLFIDALASREEMKAFCEISPLLPKMANMLEGGGRTPILNPVELEEIGFKIVSYPLSLIGVSIRAMEVCSFTVLRVYNV</sequence>
<proteinExistence type="predicted"/>
<dbReference type="EMBL" id="AMZH03000761">
    <property type="protein sequence ID" value="RRT82117.1"/>
    <property type="molecule type" value="Genomic_DNA"/>
</dbReference>
<comment type="caution">
    <text evidence="1">The sequence shown here is derived from an EMBL/GenBank/DDBJ whole genome shotgun (WGS) entry which is preliminary data.</text>
</comment>
<accession>A0A427B151</accession>
<name>A0A427B151_ENSVE</name>
<dbReference type="Proteomes" id="UP000287651">
    <property type="component" value="Unassembled WGS sequence"/>
</dbReference>
<dbReference type="InterPro" id="IPR040442">
    <property type="entry name" value="Pyrv_kinase-like_dom_sf"/>
</dbReference>
<evidence type="ECO:0000313" key="1">
    <source>
        <dbReference type="EMBL" id="RRT82117.1"/>
    </source>
</evidence>
<dbReference type="PANTHER" id="PTHR42905">
    <property type="entry name" value="PHOSPHOENOLPYRUVATE CARBOXYLASE"/>
    <property type="match status" value="1"/>
</dbReference>
<gene>
    <name evidence="1" type="ORF">B296_00001046</name>
</gene>
<dbReference type="GO" id="GO:0003824">
    <property type="term" value="F:catalytic activity"/>
    <property type="evidence" value="ECO:0007669"/>
    <property type="project" value="InterPro"/>
</dbReference>
<dbReference type="SUPFAM" id="SSF51621">
    <property type="entry name" value="Phosphoenolpyruvate/pyruvate domain"/>
    <property type="match status" value="1"/>
</dbReference>
<dbReference type="InterPro" id="IPR015813">
    <property type="entry name" value="Pyrv/PenolPyrv_kinase-like_dom"/>
</dbReference>
<reference evidence="1 2" key="1">
    <citation type="journal article" date="2014" name="Agronomy (Basel)">
        <title>A Draft Genome Sequence for Ensete ventricosum, the Drought-Tolerant Tree Against Hunger.</title>
        <authorList>
            <person name="Harrison J."/>
            <person name="Moore K.A."/>
            <person name="Paszkiewicz K."/>
            <person name="Jones T."/>
            <person name="Grant M."/>
            <person name="Ambacheew D."/>
            <person name="Muzemil S."/>
            <person name="Studholme D.J."/>
        </authorList>
    </citation>
    <scope>NUCLEOTIDE SEQUENCE [LARGE SCALE GENOMIC DNA]</scope>
</reference>
<dbReference type="PANTHER" id="PTHR42905:SF2">
    <property type="entry name" value="PHOSPHOENOLPYRUVATE CARBOXYLASE FAMILY PROTEIN"/>
    <property type="match status" value="1"/>
</dbReference>
<dbReference type="Gene3D" id="3.20.20.60">
    <property type="entry name" value="Phosphoenolpyruvate-binding domains"/>
    <property type="match status" value="1"/>
</dbReference>
<organism evidence="1 2">
    <name type="scientific">Ensete ventricosum</name>
    <name type="common">Abyssinian banana</name>
    <name type="synonym">Musa ensete</name>
    <dbReference type="NCBI Taxonomy" id="4639"/>
    <lineage>
        <taxon>Eukaryota</taxon>
        <taxon>Viridiplantae</taxon>
        <taxon>Streptophyta</taxon>
        <taxon>Embryophyta</taxon>
        <taxon>Tracheophyta</taxon>
        <taxon>Spermatophyta</taxon>
        <taxon>Magnoliopsida</taxon>
        <taxon>Liliopsida</taxon>
        <taxon>Zingiberales</taxon>
        <taxon>Musaceae</taxon>
        <taxon>Ensete</taxon>
    </lineage>
</organism>
<evidence type="ECO:0000313" key="2">
    <source>
        <dbReference type="Proteomes" id="UP000287651"/>
    </source>
</evidence>
<dbReference type="Pfam" id="PF13714">
    <property type="entry name" value="PEP_mutase"/>
    <property type="match status" value="1"/>
</dbReference>
<dbReference type="AlphaFoldDB" id="A0A427B151"/>
<dbReference type="CDD" id="cd00377">
    <property type="entry name" value="ICL_PEPM"/>
    <property type="match status" value="1"/>
</dbReference>
<dbReference type="InterPro" id="IPR039556">
    <property type="entry name" value="ICL/PEPM"/>
</dbReference>
<protein>
    <submittedName>
        <fullName evidence="1">Uncharacterized protein</fullName>
    </submittedName>
</protein>